<evidence type="ECO:0000313" key="3">
    <source>
        <dbReference type="Proteomes" id="UP001596512"/>
    </source>
</evidence>
<gene>
    <name evidence="2" type="ORF">ACFQV2_32295</name>
</gene>
<dbReference type="Pfam" id="PF13160">
    <property type="entry name" value="DUF3995"/>
    <property type="match status" value="1"/>
</dbReference>
<evidence type="ECO:0000256" key="1">
    <source>
        <dbReference type="SAM" id="Phobius"/>
    </source>
</evidence>
<reference evidence="3" key="1">
    <citation type="journal article" date="2019" name="Int. J. Syst. Evol. Microbiol.">
        <title>The Global Catalogue of Microorganisms (GCM) 10K type strain sequencing project: providing services to taxonomists for standard genome sequencing and annotation.</title>
        <authorList>
            <consortium name="The Broad Institute Genomics Platform"/>
            <consortium name="The Broad Institute Genome Sequencing Center for Infectious Disease"/>
            <person name="Wu L."/>
            <person name="Ma J."/>
        </authorList>
    </citation>
    <scope>NUCLEOTIDE SEQUENCE [LARGE SCALE GENOMIC DNA]</scope>
    <source>
        <strain evidence="3">JCM 17695</strain>
    </source>
</reference>
<keyword evidence="1" id="KW-1133">Transmembrane helix</keyword>
<dbReference type="InterPro" id="IPR025058">
    <property type="entry name" value="DUF3995"/>
</dbReference>
<proteinExistence type="predicted"/>
<dbReference type="Proteomes" id="UP001596512">
    <property type="component" value="Unassembled WGS sequence"/>
</dbReference>
<name>A0ABW2TUA8_9PSEU</name>
<feature type="transmembrane region" description="Helical" evidence="1">
    <location>
        <begin position="87"/>
        <end position="109"/>
    </location>
</feature>
<sequence>MQDQEADDWGQRRSTYAGAKIRRREDHDARAPRFGRAPDHAARTGTPWFAYATAGWAFAFAVVHVYWAFGGGLGLPEGFSVPDNTMLLVIDIIAVPLCVGGGLLGLALVRPWGARFPRRLLLVAAWAMAALCLVHSVPTVISATAVLARGEQHTLSLPERFSYFGYEPYWFLGGIVSAIAAFVYQRATRGRA</sequence>
<keyword evidence="3" id="KW-1185">Reference proteome</keyword>
<keyword evidence="1" id="KW-0472">Membrane</keyword>
<keyword evidence="1" id="KW-0812">Transmembrane</keyword>
<organism evidence="2 3">
    <name type="scientific">Actinokineospora soli</name>
    <dbReference type="NCBI Taxonomy" id="1048753"/>
    <lineage>
        <taxon>Bacteria</taxon>
        <taxon>Bacillati</taxon>
        <taxon>Actinomycetota</taxon>
        <taxon>Actinomycetes</taxon>
        <taxon>Pseudonocardiales</taxon>
        <taxon>Pseudonocardiaceae</taxon>
        <taxon>Actinokineospora</taxon>
    </lineage>
</organism>
<comment type="caution">
    <text evidence="2">The sequence shown here is derived from an EMBL/GenBank/DDBJ whole genome shotgun (WGS) entry which is preliminary data.</text>
</comment>
<feature type="transmembrane region" description="Helical" evidence="1">
    <location>
        <begin position="121"/>
        <end position="148"/>
    </location>
</feature>
<accession>A0ABW2TUA8</accession>
<evidence type="ECO:0000313" key="2">
    <source>
        <dbReference type="EMBL" id="MFC7617407.1"/>
    </source>
</evidence>
<dbReference type="EMBL" id="JBHTEY010000004">
    <property type="protein sequence ID" value="MFC7617407.1"/>
    <property type="molecule type" value="Genomic_DNA"/>
</dbReference>
<feature type="transmembrane region" description="Helical" evidence="1">
    <location>
        <begin position="48"/>
        <end position="67"/>
    </location>
</feature>
<protein>
    <submittedName>
        <fullName evidence="2">DUF3995 domain-containing protein</fullName>
    </submittedName>
</protein>
<feature type="transmembrane region" description="Helical" evidence="1">
    <location>
        <begin position="168"/>
        <end position="184"/>
    </location>
</feature>